<dbReference type="EMBL" id="JARTCD010000046">
    <property type="protein sequence ID" value="KAJ8655762.1"/>
    <property type="molecule type" value="Genomic_DNA"/>
</dbReference>
<dbReference type="RefSeq" id="XP_058340675.1">
    <property type="nucleotide sequence ID" value="XM_058488650.1"/>
</dbReference>
<feature type="region of interest" description="Disordered" evidence="1">
    <location>
        <begin position="1"/>
        <end position="24"/>
    </location>
</feature>
<proteinExistence type="predicted"/>
<keyword evidence="3" id="KW-1185">Reference proteome</keyword>
<reference evidence="2 3" key="1">
    <citation type="submission" date="2023-03" db="EMBL/GenBank/DDBJ databases">
        <title>Genome sequence of Lichtheimia ornata CBS 291.66.</title>
        <authorList>
            <person name="Mohabir J.T."/>
            <person name="Shea T.P."/>
            <person name="Kurbessoian T."/>
            <person name="Berby B."/>
            <person name="Fontaine J."/>
            <person name="Livny J."/>
            <person name="Gnirke A."/>
            <person name="Stajich J.E."/>
            <person name="Cuomo C.A."/>
        </authorList>
    </citation>
    <scope>NUCLEOTIDE SEQUENCE [LARGE SCALE GENOMIC DNA]</scope>
    <source>
        <strain evidence="2">CBS 291.66</strain>
    </source>
</reference>
<evidence type="ECO:0000256" key="1">
    <source>
        <dbReference type="SAM" id="MobiDB-lite"/>
    </source>
</evidence>
<protein>
    <submittedName>
        <fullName evidence="2">Uncharacterized protein</fullName>
    </submittedName>
</protein>
<comment type="caution">
    <text evidence="2">The sequence shown here is derived from an EMBL/GenBank/DDBJ whole genome shotgun (WGS) entry which is preliminary data.</text>
</comment>
<gene>
    <name evidence="2" type="ORF">O0I10_008648</name>
</gene>
<evidence type="ECO:0000313" key="2">
    <source>
        <dbReference type="EMBL" id="KAJ8655762.1"/>
    </source>
</evidence>
<dbReference type="AlphaFoldDB" id="A0AAD7XZF3"/>
<sequence>MSSSPEPHHHQQQQEQEEQQRDLIELPITISSSPPTLDLLVLEEKAEALRTDLLLSLEEMTNQMREAFNEATKALFDTASEWEQQAIDTLKADIRGIKELEHEHKMRQEQLARFVSATSTSFADIFKYESSKIQSPSPSPDSV</sequence>
<evidence type="ECO:0000313" key="3">
    <source>
        <dbReference type="Proteomes" id="UP001234581"/>
    </source>
</evidence>
<dbReference type="Proteomes" id="UP001234581">
    <property type="component" value="Unassembled WGS sequence"/>
</dbReference>
<organism evidence="2 3">
    <name type="scientific">Lichtheimia ornata</name>
    <dbReference type="NCBI Taxonomy" id="688661"/>
    <lineage>
        <taxon>Eukaryota</taxon>
        <taxon>Fungi</taxon>
        <taxon>Fungi incertae sedis</taxon>
        <taxon>Mucoromycota</taxon>
        <taxon>Mucoromycotina</taxon>
        <taxon>Mucoromycetes</taxon>
        <taxon>Mucorales</taxon>
        <taxon>Lichtheimiaceae</taxon>
        <taxon>Lichtheimia</taxon>
    </lineage>
</organism>
<name>A0AAD7XZF3_9FUNG</name>
<dbReference type="GeneID" id="83216055"/>
<accession>A0AAD7XZF3</accession>